<feature type="compositionally biased region" description="Polar residues" evidence="1">
    <location>
        <begin position="161"/>
        <end position="170"/>
    </location>
</feature>
<feature type="compositionally biased region" description="Basic and acidic residues" evidence="1">
    <location>
        <begin position="149"/>
        <end position="159"/>
    </location>
</feature>
<proteinExistence type="predicted"/>
<organism evidence="2 3">
    <name type="scientific">Fusarium oxysporum (strain Fo5176)</name>
    <name type="common">Fusarium vascular wilt</name>
    <dbReference type="NCBI Taxonomy" id="660025"/>
    <lineage>
        <taxon>Eukaryota</taxon>
        <taxon>Fungi</taxon>
        <taxon>Dikarya</taxon>
        <taxon>Ascomycota</taxon>
        <taxon>Pezizomycotina</taxon>
        <taxon>Sordariomycetes</taxon>
        <taxon>Hypocreomycetidae</taxon>
        <taxon>Hypocreales</taxon>
        <taxon>Nectriaceae</taxon>
        <taxon>Fusarium</taxon>
        <taxon>Fusarium oxysporum species complex</taxon>
    </lineage>
</organism>
<evidence type="ECO:0000313" key="2">
    <source>
        <dbReference type="EnsemblFungi" id="FOXG_14157P0"/>
    </source>
</evidence>
<protein>
    <submittedName>
        <fullName evidence="2">Uncharacterized protein</fullName>
    </submittedName>
</protein>
<accession>A0A0D2YCX5</accession>
<sequence>MKADAVERGHVVDTVENDVLEYAMHHCLLDRCYDRAGPTELTGELHVKFLVLRAKGNAPAEKHDVLGLQEMAQRSFRIIFNCGGRFGKDFAQACEFPYTATIDSDRGLRDAVVQSLHKSLRALDEEHIECAMRLLPDLPNDLLLYGHGKEMRKEKDRHSRPSWTNRPKAD</sequence>
<dbReference type="STRING" id="426428.A0A0D2YCX5"/>
<reference evidence="3" key="1">
    <citation type="journal article" date="2012" name="Mol. Plant Microbe Interact.">
        <title>A highly conserved effector in Fusarium oxysporum is required for full virulence on Arabidopsis.</title>
        <authorList>
            <person name="Thatcher L.F."/>
            <person name="Gardiner D.M."/>
            <person name="Kazan K."/>
            <person name="Manners J."/>
        </authorList>
    </citation>
    <scope>NUCLEOTIDE SEQUENCE [LARGE SCALE GENOMIC DNA]</scope>
    <source>
        <strain evidence="3">Fo5176</strain>
    </source>
</reference>
<evidence type="ECO:0000313" key="3">
    <source>
        <dbReference type="Proteomes" id="UP000002489"/>
    </source>
</evidence>
<name>A0A0D2YCX5_FUSOF</name>
<feature type="region of interest" description="Disordered" evidence="1">
    <location>
        <begin position="149"/>
        <end position="170"/>
    </location>
</feature>
<dbReference type="Proteomes" id="UP000002489">
    <property type="component" value="Unassembled WGS sequence"/>
</dbReference>
<dbReference type="AlphaFoldDB" id="A0A0D2YCX5"/>
<evidence type="ECO:0000256" key="1">
    <source>
        <dbReference type="SAM" id="MobiDB-lite"/>
    </source>
</evidence>
<dbReference type="EnsemblFungi" id="FOXG_14157T0">
    <property type="protein sequence ID" value="FOXG_14157P0"/>
    <property type="gene ID" value="FOXG_14157"/>
</dbReference>
<reference evidence="2" key="2">
    <citation type="submission" date="2025-08" db="UniProtKB">
        <authorList>
            <consortium name="EnsemblFungi"/>
        </authorList>
    </citation>
    <scope>IDENTIFICATION</scope>
    <source>
        <strain evidence="2">4287 / CBS 123668 / FGSC 9935 / NRRL 34936</strain>
    </source>
</reference>